<dbReference type="Pfam" id="PF12399">
    <property type="entry name" value="BCA_ABC_TP_C"/>
    <property type="match status" value="1"/>
</dbReference>
<dbReference type="OrthoDB" id="9806149at2"/>
<dbReference type="GO" id="GO:0042941">
    <property type="term" value="P:D-alanine transmembrane transport"/>
    <property type="evidence" value="ECO:0007669"/>
    <property type="project" value="TreeGrafter"/>
</dbReference>
<reference evidence="6" key="2">
    <citation type="submission" date="2015-01" db="EMBL/GenBank/DDBJ databases">
        <title>Complete genome sequence of Methylobacterium aquaticum strain 22A.</title>
        <authorList>
            <person name="Tani A."/>
            <person name="Ogura Y."/>
            <person name="Hayashi T."/>
        </authorList>
    </citation>
    <scope>NUCLEOTIDE SEQUENCE [LARGE SCALE GENOMIC DNA]</scope>
    <source>
        <strain evidence="6">MA-22A</strain>
        <plasmid evidence="6">Plasmid pMaq22A_1p DNA</plasmid>
    </source>
</reference>
<dbReference type="PROSITE" id="PS50893">
    <property type="entry name" value="ABC_TRANSPORTER_2"/>
    <property type="match status" value="1"/>
</dbReference>
<dbReference type="CDD" id="cd03219">
    <property type="entry name" value="ABC_Mj1267_LivG_branched"/>
    <property type="match status" value="1"/>
</dbReference>
<dbReference type="PANTHER" id="PTHR45772:SF7">
    <property type="entry name" value="AMINO ACID ABC TRANSPORTER ATP-BINDING PROTEIN"/>
    <property type="match status" value="1"/>
</dbReference>
<accession>A0A0C6FKK4</accession>
<dbReference type="GO" id="GO:1903805">
    <property type="term" value="P:L-valine import across plasma membrane"/>
    <property type="evidence" value="ECO:0007669"/>
    <property type="project" value="TreeGrafter"/>
</dbReference>
<dbReference type="InterPro" id="IPR051120">
    <property type="entry name" value="ABC_AA/LPS_Transport"/>
</dbReference>
<evidence type="ECO:0000256" key="2">
    <source>
        <dbReference type="ARBA" id="ARBA00022741"/>
    </source>
</evidence>
<dbReference type="InterPro" id="IPR032823">
    <property type="entry name" value="BCA_ABC_TP_C"/>
</dbReference>
<keyword evidence="1" id="KW-0813">Transport</keyword>
<dbReference type="InterPro" id="IPR003593">
    <property type="entry name" value="AAA+_ATPase"/>
</dbReference>
<dbReference type="GO" id="GO:0015192">
    <property type="term" value="F:L-phenylalanine transmembrane transporter activity"/>
    <property type="evidence" value="ECO:0007669"/>
    <property type="project" value="TreeGrafter"/>
</dbReference>
<dbReference type="EMBL" id="AP014705">
    <property type="protein sequence ID" value="BAQ48998.1"/>
    <property type="molecule type" value="Genomic_DNA"/>
</dbReference>
<dbReference type="KEGG" id="maqu:Maq22A_1p33520"/>
<dbReference type="PATRIC" id="fig|270351.10.peg.6023"/>
<dbReference type="GO" id="GO:0005304">
    <property type="term" value="F:L-valine transmembrane transporter activity"/>
    <property type="evidence" value="ECO:0007669"/>
    <property type="project" value="TreeGrafter"/>
</dbReference>
<dbReference type="Gene3D" id="3.40.50.300">
    <property type="entry name" value="P-loop containing nucleotide triphosphate hydrolases"/>
    <property type="match status" value="1"/>
</dbReference>
<dbReference type="PANTHER" id="PTHR45772">
    <property type="entry name" value="CONSERVED COMPONENT OF ABC TRANSPORTER FOR NATURAL AMINO ACIDS-RELATED"/>
    <property type="match status" value="1"/>
</dbReference>
<keyword evidence="5" id="KW-0614">Plasmid</keyword>
<keyword evidence="2" id="KW-0547">Nucleotide-binding</keyword>
<keyword evidence="3" id="KW-0067">ATP-binding</keyword>
<evidence type="ECO:0000256" key="1">
    <source>
        <dbReference type="ARBA" id="ARBA00022448"/>
    </source>
</evidence>
<dbReference type="GO" id="GO:0005886">
    <property type="term" value="C:plasma membrane"/>
    <property type="evidence" value="ECO:0007669"/>
    <property type="project" value="TreeGrafter"/>
</dbReference>
<dbReference type="InterPro" id="IPR027417">
    <property type="entry name" value="P-loop_NTPase"/>
</dbReference>
<evidence type="ECO:0000313" key="5">
    <source>
        <dbReference type="EMBL" id="BAQ48998.1"/>
    </source>
</evidence>
<dbReference type="SUPFAM" id="SSF52540">
    <property type="entry name" value="P-loop containing nucleoside triphosphate hydrolases"/>
    <property type="match status" value="1"/>
</dbReference>
<evidence type="ECO:0000256" key="3">
    <source>
        <dbReference type="ARBA" id="ARBA00022840"/>
    </source>
</evidence>
<evidence type="ECO:0000259" key="4">
    <source>
        <dbReference type="PROSITE" id="PS50893"/>
    </source>
</evidence>
<dbReference type="Pfam" id="PF00005">
    <property type="entry name" value="ABC_tran"/>
    <property type="match status" value="1"/>
</dbReference>
<dbReference type="SMART" id="SM00382">
    <property type="entry name" value="AAA"/>
    <property type="match status" value="1"/>
</dbReference>
<feature type="domain" description="ABC transporter" evidence="4">
    <location>
        <begin position="4"/>
        <end position="245"/>
    </location>
</feature>
<organism evidence="5 6">
    <name type="scientific">Methylobacterium aquaticum</name>
    <dbReference type="NCBI Taxonomy" id="270351"/>
    <lineage>
        <taxon>Bacteria</taxon>
        <taxon>Pseudomonadati</taxon>
        <taxon>Pseudomonadota</taxon>
        <taxon>Alphaproteobacteria</taxon>
        <taxon>Hyphomicrobiales</taxon>
        <taxon>Methylobacteriaceae</taxon>
        <taxon>Methylobacterium</taxon>
    </lineage>
</organism>
<dbReference type="GO" id="GO:0015808">
    <property type="term" value="P:L-alanine transport"/>
    <property type="evidence" value="ECO:0007669"/>
    <property type="project" value="TreeGrafter"/>
</dbReference>
<dbReference type="RefSeq" id="WP_060850154.1">
    <property type="nucleotide sequence ID" value="NZ_AP014705.1"/>
</dbReference>
<dbReference type="GO" id="GO:0015188">
    <property type="term" value="F:L-isoleucine transmembrane transporter activity"/>
    <property type="evidence" value="ECO:0007669"/>
    <property type="project" value="TreeGrafter"/>
</dbReference>
<protein>
    <submittedName>
        <fullName evidence="5">ABC transporter</fullName>
    </submittedName>
</protein>
<geneLocation type="plasmid" evidence="6">
    <name>pMaq22A_1p DNA</name>
</geneLocation>
<dbReference type="AlphaFoldDB" id="A0A0C6FKK4"/>
<proteinExistence type="predicted"/>
<name>A0A0C6FKK4_9HYPH</name>
<dbReference type="Proteomes" id="UP000061432">
    <property type="component" value="Plasmid pMaq22A_1p"/>
</dbReference>
<dbReference type="GO" id="GO:0016887">
    <property type="term" value="F:ATP hydrolysis activity"/>
    <property type="evidence" value="ECO:0007669"/>
    <property type="project" value="InterPro"/>
</dbReference>
<reference evidence="5 6" key="1">
    <citation type="journal article" date="2015" name="Genome Announc.">
        <title>Complete Genome Sequence of Methylobacterium aquaticum Strain 22A, Isolated from Racomitrium japonicum Moss.</title>
        <authorList>
            <person name="Tani A."/>
            <person name="Ogura Y."/>
            <person name="Hayashi T."/>
            <person name="Kimbara K."/>
        </authorList>
    </citation>
    <scope>NUCLEOTIDE SEQUENCE [LARGE SCALE GENOMIC DNA]</scope>
    <source>
        <strain evidence="5 6">MA-22A</strain>
        <plasmid evidence="6">Plasmid pMaq22A_1p DNA</plasmid>
    </source>
</reference>
<dbReference type="InterPro" id="IPR003439">
    <property type="entry name" value="ABC_transporter-like_ATP-bd"/>
</dbReference>
<dbReference type="GO" id="GO:0005524">
    <property type="term" value="F:ATP binding"/>
    <property type="evidence" value="ECO:0007669"/>
    <property type="project" value="UniProtKB-KW"/>
</dbReference>
<sequence length="260" mass="27493">MTLLVVEGLTKRFGGVAAAKDVSFTLQAGEMLAIIGPNGAGKSTTFNMVGGQLRPDSGTIALDGASIAGLPARAIWKAGVGRTFQVAQTFVSMTVAENVQMALLSHHGRSRGLFRDARALYRDEALALLAGVGMRADAERPVSELAYGDVKRVELAVALASRPKLLLMDEPTAGMAPRERSSLMALTAGVARARSIGVLYTEHDMEAVFAHADRVLVLVRGEIIAAGTPEEIRANPRVKQVYLGEAGTEAAMRARRKAVA</sequence>
<dbReference type="GO" id="GO:1903806">
    <property type="term" value="P:L-isoleucine import across plasma membrane"/>
    <property type="evidence" value="ECO:0007669"/>
    <property type="project" value="TreeGrafter"/>
</dbReference>
<evidence type="ECO:0000313" key="6">
    <source>
        <dbReference type="Proteomes" id="UP000061432"/>
    </source>
</evidence>
<gene>
    <name evidence="5" type="primary">livG</name>
    <name evidence="5" type="ORF">Maq22A_1p33520</name>
</gene>